<accession>A0A917ASA1</accession>
<dbReference type="RefSeq" id="WP_188683776.1">
    <property type="nucleotide sequence ID" value="NZ_BMIS01000004.1"/>
</dbReference>
<reference evidence="2" key="1">
    <citation type="journal article" date="2014" name="Int. J. Syst. Evol. Microbiol.">
        <title>Complete genome sequence of Corynebacterium casei LMG S-19264T (=DSM 44701T), isolated from a smear-ripened cheese.</title>
        <authorList>
            <consortium name="US DOE Joint Genome Institute (JGI-PGF)"/>
            <person name="Walter F."/>
            <person name="Albersmeier A."/>
            <person name="Kalinowski J."/>
            <person name="Ruckert C."/>
        </authorList>
    </citation>
    <scope>NUCLEOTIDE SEQUENCE</scope>
    <source>
        <strain evidence="2">CGMCC 1.15388</strain>
    </source>
</reference>
<dbReference type="AlphaFoldDB" id="A0A917ASA1"/>
<feature type="domain" description="Aminoglycoside phosphotransferase" evidence="1">
    <location>
        <begin position="177"/>
        <end position="364"/>
    </location>
</feature>
<dbReference type="SUPFAM" id="SSF56112">
    <property type="entry name" value="Protein kinase-like (PK-like)"/>
    <property type="match status" value="1"/>
</dbReference>
<sequence>MGLQTPRAAPSQNTSQLEAQQLAFLESYDAHSPIAVAIQHSGVYATSIQLESVQHRPGAGVTGIYRVATARPVMPSTWSTGVYTQTSDHVDELYVGMTTEPVPQDAQGVVFSHSPYGPLAVWQHPLDPALPGLRLATDPASVAEHWGFGRTLTALETISYRPLRRAVIAADFDDGSRLFLKVLRAGRAADLDARHRMLLAVGIPAPQPMREPVADVVALAEGPGVSLAEHFLADGAAHLSPEQFTGLLDQMPAEVMTLPARDAWTDRLPAYASAAVSALPHCTERIRSLEATILNGLPQTDRGPAVPTHGDFYEANLLMNGQAISCLLDVDSLGPGHRVDDLACFLGHLAVLPAVDSRYVHAPAAFDRFARVFAQTVDPAALQLRAASVGLSLVAGARDSRRTGWEIQAEHRLTCAEAVLGLTAPAPALPQWPTDIPPRAL</sequence>
<keyword evidence="3" id="KW-1185">Reference proteome</keyword>
<proteinExistence type="predicted"/>
<protein>
    <recommendedName>
        <fullName evidence="1">Aminoglycoside phosphotransferase domain-containing protein</fullName>
    </recommendedName>
</protein>
<dbReference type="Pfam" id="PF01636">
    <property type="entry name" value="APH"/>
    <property type="match status" value="1"/>
</dbReference>
<dbReference type="Proteomes" id="UP000633136">
    <property type="component" value="Unassembled WGS sequence"/>
</dbReference>
<reference evidence="2" key="2">
    <citation type="submission" date="2020-09" db="EMBL/GenBank/DDBJ databases">
        <authorList>
            <person name="Sun Q."/>
            <person name="Zhou Y."/>
        </authorList>
    </citation>
    <scope>NUCLEOTIDE SEQUENCE</scope>
    <source>
        <strain evidence="2">CGMCC 1.15388</strain>
    </source>
</reference>
<organism evidence="2 3">
    <name type="scientific">Nesterenkonia cremea</name>
    <dbReference type="NCBI Taxonomy" id="1882340"/>
    <lineage>
        <taxon>Bacteria</taxon>
        <taxon>Bacillati</taxon>
        <taxon>Actinomycetota</taxon>
        <taxon>Actinomycetes</taxon>
        <taxon>Micrococcales</taxon>
        <taxon>Micrococcaceae</taxon>
        <taxon>Nesterenkonia</taxon>
    </lineage>
</organism>
<name>A0A917ASA1_9MICC</name>
<dbReference type="Gene3D" id="3.90.1200.10">
    <property type="match status" value="1"/>
</dbReference>
<evidence type="ECO:0000313" key="2">
    <source>
        <dbReference type="EMBL" id="GGE66566.1"/>
    </source>
</evidence>
<comment type="caution">
    <text evidence="2">The sequence shown here is derived from an EMBL/GenBank/DDBJ whole genome shotgun (WGS) entry which is preliminary data.</text>
</comment>
<evidence type="ECO:0000259" key="1">
    <source>
        <dbReference type="Pfam" id="PF01636"/>
    </source>
</evidence>
<dbReference type="InterPro" id="IPR011009">
    <property type="entry name" value="Kinase-like_dom_sf"/>
</dbReference>
<evidence type="ECO:0000313" key="3">
    <source>
        <dbReference type="Proteomes" id="UP000633136"/>
    </source>
</evidence>
<gene>
    <name evidence="2" type="ORF">GCM10011401_12340</name>
</gene>
<dbReference type="EMBL" id="BMIS01000004">
    <property type="protein sequence ID" value="GGE66566.1"/>
    <property type="molecule type" value="Genomic_DNA"/>
</dbReference>
<dbReference type="InterPro" id="IPR002575">
    <property type="entry name" value="Aminoglycoside_PTrfase"/>
</dbReference>